<feature type="transmembrane region" description="Helical" evidence="1">
    <location>
        <begin position="57"/>
        <end position="75"/>
    </location>
</feature>
<dbReference type="Pfam" id="PF07584">
    <property type="entry name" value="BatA"/>
    <property type="match status" value="1"/>
</dbReference>
<keyword evidence="1" id="KW-1133">Transmembrane helix</keyword>
<dbReference type="PANTHER" id="PTHR37464:SF1">
    <property type="entry name" value="BLL2463 PROTEIN"/>
    <property type="match status" value="1"/>
</dbReference>
<name>A0A3N2RF96_LYSEN</name>
<evidence type="ECO:0000313" key="3">
    <source>
        <dbReference type="EMBL" id="ROU06079.1"/>
    </source>
</evidence>
<reference evidence="3 4" key="1">
    <citation type="submission" date="2018-10" db="EMBL/GenBank/DDBJ databases">
        <title>The genome of Lysobacter enzymogenes OH11.</title>
        <authorList>
            <person name="Liu F."/>
            <person name="Zhao Y."/>
            <person name="Qian G."/>
            <person name="Chen Y."/>
            <person name="Xu H."/>
        </authorList>
    </citation>
    <scope>NUCLEOTIDE SEQUENCE [LARGE SCALE GENOMIC DNA]</scope>
    <source>
        <strain evidence="3 4">OH11</strain>
    </source>
</reference>
<evidence type="ECO:0000259" key="2">
    <source>
        <dbReference type="Pfam" id="PF07584"/>
    </source>
</evidence>
<dbReference type="Proteomes" id="UP000275910">
    <property type="component" value="Unassembled WGS sequence"/>
</dbReference>
<dbReference type="AlphaFoldDB" id="A0A3N2RF96"/>
<evidence type="ECO:0000256" key="1">
    <source>
        <dbReference type="SAM" id="Phobius"/>
    </source>
</evidence>
<sequence length="390" mass="41777">MNAALLLPLALAALAALALPLLIHLARRSEQRPTVFAALRWLRERPRPRSRIRFDEWPLLALRLLLLAALALLLARPVLYGAQPREGWLAVMPGLDPARAGEGLENARLQRRWLAPGFPDVREPAPMSAPMPTAGAASLLRELDATLPPGVALTVAVPARFDGADGARLRLSRPLQWRVVDGAVAGPPAEMRESALAPTPIRYAPERAQAAAYLRAAVAAWDARGAKVDSAPVAQAFDPAARALIWLVPGPVPAGVRDWVAQGGRVLLDETATWPEAGFDAALWRDEQGRARVLGARVGRGQALRLTAAVEPRAWPALLQPGFAADLRELFADAPPAPMRVAARDYAPAGGATGFAPPPLDMRPWLALLVAALFLLERLLATRARRAAAP</sequence>
<dbReference type="PANTHER" id="PTHR37464">
    <property type="entry name" value="BLL2463 PROTEIN"/>
    <property type="match status" value="1"/>
</dbReference>
<evidence type="ECO:0000313" key="4">
    <source>
        <dbReference type="Proteomes" id="UP000275910"/>
    </source>
</evidence>
<dbReference type="RefSeq" id="WP_123648253.1">
    <property type="nucleotide sequence ID" value="NZ_RCTY01000037.1"/>
</dbReference>
<feature type="domain" description="Aerotolerance regulator N-terminal" evidence="2">
    <location>
        <begin position="5"/>
        <end position="77"/>
    </location>
</feature>
<accession>A0A3N2RF96</accession>
<dbReference type="InterPro" id="IPR011933">
    <property type="entry name" value="Double_TM_dom"/>
</dbReference>
<keyword evidence="1" id="KW-0812">Transmembrane</keyword>
<protein>
    <recommendedName>
        <fullName evidence="2">Aerotolerance regulator N-terminal domain-containing protein</fullName>
    </recommendedName>
</protein>
<proteinExistence type="predicted"/>
<organism evidence="3 4">
    <name type="scientific">Lysobacter enzymogenes</name>
    <dbReference type="NCBI Taxonomy" id="69"/>
    <lineage>
        <taxon>Bacteria</taxon>
        <taxon>Pseudomonadati</taxon>
        <taxon>Pseudomonadota</taxon>
        <taxon>Gammaproteobacteria</taxon>
        <taxon>Lysobacterales</taxon>
        <taxon>Lysobacteraceae</taxon>
        <taxon>Lysobacter</taxon>
    </lineage>
</organism>
<dbReference type="InterPro" id="IPR024163">
    <property type="entry name" value="Aerotolerance_reg_N"/>
</dbReference>
<dbReference type="NCBIfam" id="TIGR02226">
    <property type="entry name" value="two_anch"/>
    <property type="match status" value="1"/>
</dbReference>
<dbReference type="EMBL" id="RCTY01000037">
    <property type="protein sequence ID" value="ROU06079.1"/>
    <property type="molecule type" value="Genomic_DNA"/>
</dbReference>
<gene>
    <name evidence="3" type="ORF">D9T17_15415</name>
</gene>
<comment type="caution">
    <text evidence="3">The sequence shown here is derived from an EMBL/GenBank/DDBJ whole genome shotgun (WGS) entry which is preliminary data.</text>
</comment>
<keyword evidence="1" id="KW-0472">Membrane</keyword>